<evidence type="ECO:0000256" key="5">
    <source>
        <dbReference type="SAM" id="MobiDB-lite"/>
    </source>
</evidence>
<dbReference type="GO" id="GO:0016620">
    <property type="term" value="F:oxidoreductase activity, acting on the aldehyde or oxo group of donors, NAD or NADP as acceptor"/>
    <property type="evidence" value="ECO:0007669"/>
    <property type="project" value="InterPro"/>
</dbReference>
<dbReference type="InterPro" id="IPR016162">
    <property type="entry name" value="Ald_DH_N"/>
</dbReference>
<feature type="region of interest" description="Disordered" evidence="5">
    <location>
        <begin position="29"/>
        <end position="52"/>
    </location>
</feature>
<organism evidence="7">
    <name type="scientific">Streptomyces sp. R35</name>
    <dbReference type="NCBI Taxonomy" id="3238630"/>
    <lineage>
        <taxon>Bacteria</taxon>
        <taxon>Bacillati</taxon>
        <taxon>Actinomycetota</taxon>
        <taxon>Actinomycetes</taxon>
        <taxon>Kitasatosporales</taxon>
        <taxon>Streptomycetaceae</taxon>
        <taxon>Streptomyces</taxon>
    </lineage>
</organism>
<sequence length="491" mass="51523">MEPRRTAGGRVVAEVRNFIADGWCDAASGRAQESRNPGDLTEVVSRSPDSGSADAQAAVSAAEGALPAWRALGPVRRGEIVMRAARLIGERREEFAEAITREQGKLLREARGEVDRTVALLEYTAGEGRRLGGATLPADDPRTLALTRREPIGVVGLVTPWNFPLAIPAWKVAPALLAGCTAVLKPSPLTPLTAALLVECFVAAGAAGGVLNLVHGGQEVGEALVKDPAVAGISFTGSVEVGRAIHTAGAPRFLRTQLEMGGKNAALVLADADLDQAADAIVAGAFGQAGQRCSATSRVVVDRAVHDDLVRRLADRAAALRVGGGLDAGSQLGPVVSADRLRACLDGVRHAIEEGAVAVTGGERLTEGVPDGYFMSPTVLDGVRPDSYIAQEEIFGPVLSVIECDGLDDGLRIVNSVRYGMAAAVFTEDTSLAFEALDRIDAGMLHVNRPGVGAYPHMPHLGAKESQYGPAECSPQVWDFYTEWRTACITY</sequence>
<evidence type="ECO:0000256" key="2">
    <source>
        <dbReference type="ARBA" id="ARBA00023002"/>
    </source>
</evidence>
<dbReference type="PANTHER" id="PTHR43353">
    <property type="entry name" value="SUCCINATE-SEMIALDEHYDE DEHYDROGENASE, MITOCHONDRIAL"/>
    <property type="match status" value="1"/>
</dbReference>
<proteinExistence type="inferred from homology"/>
<dbReference type="InterPro" id="IPR016163">
    <property type="entry name" value="Ald_DH_C"/>
</dbReference>
<dbReference type="PROSITE" id="PS00687">
    <property type="entry name" value="ALDEHYDE_DEHYDR_GLU"/>
    <property type="match status" value="1"/>
</dbReference>
<dbReference type="Gene3D" id="3.40.309.10">
    <property type="entry name" value="Aldehyde Dehydrogenase, Chain A, domain 2"/>
    <property type="match status" value="1"/>
</dbReference>
<comment type="similarity">
    <text evidence="1 4">Belongs to the aldehyde dehydrogenase family.</text>
</comment>
<accession>A0AB39SA90</accession>
<name>A0AB39SA90_9ACTN</name>
<dbReference type="InterPro" id="IPR016161">
    <property type="entry name" value="Ald_DH/histidinol_DH"/>
</dbReference>
<reference evidence="7" key="1">
    <citation type="submission" date="2024-07" db="EMBL/GenBank/DDBJ databases">
        <authorList>
            <person name="Yu S.T."/>
        </authorList>
    </citation>
    <scope>NUCLEOTIDE SEQUENCE</scope>
    <source>
        <strain evidence="7">R35</strain>
    </source>
</reference>
<dbReference type="Pfam" id="PF00171">
    <property type="entry name" value="Aldedh"/>
    <property type="match status" value="1"/>
</dbReference>
<keyword evidence="2 4" id="KW-0560">Oxidoreductase</keyword>
<evidence type="ECO:0000256" key="4">
    <source>
        <dbReference type="RuleBase" id="RU003345"/>
    </source>
</evidence>
<dbReference type="SUPFAM" id="SSF53720">
    <property type="entry name" value="ALDH-like"/>
    <property type="match status" value="1"/>
</dbReference>
<evidence type="ECO:0000256" key="1">
    <source>
        <dbReference type="ARBA" id="ARBA00009986"/>
    </source>
</evidence>
<dbReference type="EMBL" id="CP163440">
    <property type="protein sequence ID" value="XDQ64239.1"/>
    <property type="molecule type" value="Genomic_DNA"/>
</dbReference>
<dbReference type="InterPro" id="IPR050740">
    <property type="entry name" value="Aldehyde_DH_Superfamily"/>
</dbReference>
<gene>
    <name evidence="7" type="ORF">AB5J50_27385</name>
</gene>
<feature type="domain" description="Aldehyde dehydrogenase" evidence="6">
    <location>
        <begin position="23"/>
        <end position="486"/>
    </location>
</feature>
<evidence type="ECO:0000259" key="6">
    <source>
        <dbReference type="Pfam" id="PF00171"/>
    </source>
</evidence>
<protein>
    <submittedName>
        <fullName evidence="7">Aldehyde dehydrogenase</fullName>
    </submittedName>
</protein>
<dbReference type="AlphaFoldDB" id="A0AB39SA90"/>
<feature type="active site" evidence="3">
    <location>
        <position position="259"/>
    </location>
</feature>
<dbReference type="Gene3D" id="3.40.605.10">
    <property type="entry name" value="Aldehyde Dehydrogenase, Chain A, domain 1"/>
    <property type="match status" value="1"/>
</dbReference>
<dbReference type="RefSeq" id="WP_369260920.1">
    <property type="nucleotide sequence ID" value="NZ_CP163440.1"/>
</dbReference>
<dbReference type="FunFam" id="3.40.605.10:FF:000007">
    <property type="entry name" value="NAD/NADP-dependent betaine aldehyde dehydrogenase"/>
    <property type="match status" value="1"/>
</dbReference>
<dbReference type="InterPro" id="IPR015590">
    <property type="entry name" value="Aldehyde_DH_dom"/>
</dbReference>
<dbReference type="InterPro" id="IPR029510">
    <property type="entry name" value="Ald_DH_CS_GLU"/>
</dbReference>
<evidence type="ECO:0000313" key="7">
    <source>
        <dbReference type="EMBL" id="XDQ64239.1"/>
    </source>
</evidence>
<dbReference type="InterPro" id="IPR016160">
    <property type="entry name" value="Ald_DH_CS_CYS"/>
</dbReference>
<dbReference type="PANTHER" id="PTHR43353:SF5">
    <property type="entry name" value="SUCCINATE-SEMIALDEHYDE DEHYDROGENASE, MITOCHONDRIAL"/>
    <property type="match status" value="1"/>
</dbReference>
<dbReference type="PROSITE" id="PS00070">
    <property type="entry name" value="ALDEHYDE_DEHYDR_CYS"/>
    <property type="match status" value="1"/>
</dbReference>
<evidence type="ECO:0000256" key="3">
    <source>
        <dbReference type="PROSITE-ProRule" id="PRU10007"/>
    </source>
</evidence>